<dbReference type="AlphaFoldDB" id="A0AAD6VM54"/>
<gene>
    <name evidence="3" type="ORF">GGX14DRAFT_391161</name>
</gene>
<accession>A0AAD6VM54</accession>
<dbReference type="EMBL" id="JARJCW010000015">
    <property type="protein sequence ID" value="KAJ7216314.1"/>
    <property type="molecule type" value="Genomic_DNA"/>
</dbReference>
<reference evidence="3" key="1">
    <citation type="submission" date="2023-03" db="EMBL/GenBank/DDBJ databases">
        <title>Massive genome expansion in bonnet fungi (Mycena s.s.) driven by repeated elements and novel gene families across ecological guilds.</title>
        <authorList>
            <consortium name="Lawrence Berkeley National Laboratory"/>
            <person name="Harder C.B."/>
            <person name="Miyauchi S."/>
            <person name="Viragh M."/>
            <person name="Kuo A."/>
            <person name="Thoen E."/>
            <person name="Andreopoulos B."/>
            <person name="Lu D."/>
            <person name="Skrede I."/>
            <person name="Drula E."/>
            <person name="Henrissat B."/>
            <person name="Morin E."/>
            <person name="Kohler A."/>
            <person name="Barry K."/>
            <person name="LaButti K."/>
            <person name="Morin E."/>
            <person name="Salamov A."/>
            <person name="Lipzen A."/>
            <person name="Mereny Z."/>
            <person name="Hegedus B."/>
            <person name="Baldrian P."/>
            <person name="Stursova M."/>
            <person name="Weitz H."/>
            <person name="Taylor A."/>
            <person name="Grigoriev I.V."/>
            <person name="Nagy L.G."/>
            <person name="Martin F."/>
            <person name="Kauserud H."/>
        </authorList>
    </citation>
    <scope>NUCLEOTIDE SEQUENCE</scope>
    <source>
        <strain evidence="3">9144</strain>
    </source>
</reference>
<proteinExistence type="predicted"/>
<organism evidence="3 4">
    <name type="scientific">Mycena pura</name>
    <dbReference type="NCBI Taxonomy" id="153505"/>
    <lineage>
        <taxon>Eukaryota</taxon>
        <taxon>Fungi</taxon>
        <taxon>Dikarya</taxon>
        <taxon>Basidiomycota</taxon>
        <taxon>Agaricomycotina</taxon>
        <taxon>Agaricomycetes</taxon>
        <taxon>Agaricomycetidae</taxon>
        <taxon>Agaricales</taxon>
        <taxon>Marasmiineae</taxon>
        <taxon>Mycenaceae</taxon>
        <taxon>Mycena</taxon>
    </lineage>
</organism>
<feature type="compositionally biased region" description="Polar residues" evidence="2">
    <location>
        <begin position="1"/>
        <end position="19"/>
    </location>
</feature>
<dbReference type="Proteomes" id="UP001219525">
    <property type="component" value="Unassembled WGS sequence"/>
</dbReference>
<protein>
    <submittedName>
        <fullName evidence="3">Uncharacterized protein</fullName>
    </submittedName>
</protein>
<evidence type="ECO:0000313" key="4">
    <source>
        <dbReference type="Proteomes" id="UP001219525"/>
    </source>
</evidence>
<keyword evidence="1" id="KW-0175">Coiled coil</keyword>
<evidence type="ECO:0000256" key="1">
    <source>
        <dbReference type="SAM" id="Coils"/>
    </source>
</evidence>
<evidence type="ECO:0000313" key="3">
    <source>
        <dbReference type="EMBL" id="KAJ7216314.1"/>
    </source>
</evidence>
<feature type="coiled-coil region" evidence="1">
    <location>
        <begin position="67"/>
        <end position="94"/>
    </location>
</feature>
<keyword evidence="4" id="KW-1185">Reference proteome</keyword>
<comment type="caution">
    <text evidence="3">The sequence shown here is derived from an EMBL/GenBank/DDBJ whole genome shotgun (WGS) entry which is preliminary data.</text>
</comment>
<sequence length="287" mass="32326">MSAGDSNYMSDSGSDSNFPVRSRTRPRTRHLQPTSDESDAEAPGQGHQHYSKPMARTIMDSVAFLMFKTQQSKLAEARQEAKALHDASRKLDKEHKSQETLLRALKANQSDAIKVHAVFTMLAEVEMEEIQKQIEEIMTLQKIEDLKRKDTFRLLTADFPRFGFVMSDFGTACLPPLITTRHQPPHPPYHIFGSQPEITRRPAHSTPQYCGHTPKFPPALPTGQEFAQERVWVTKRATKRAGKHHYTVPRKGIRSVWVWNGIRAAERPEVCVLGGGSAAGSRKSSKE</sequence>
<evidence type="ECO:0000256" key="2">
    <source>
        <dbReference type="SAM" id="MobiDB-lite"/>
    </source>
</evidence>
<feature type="region of interest" description="Disordered" evidence="2">
    <location>
        <begin position="1"/>
        <end position="50"/>
    </location>
</feature>
<name>A0AAD6VM54_9AGAR</name>